<protein>
    <submittedName>
        <fullName evidence="7">Complement C1q tumor necrosis factor-related protein 3-like</fullName>
    </submittedName>
</protein>
<evidence type="ECO:0000256" key="1">
    <source>
        <dbReference type="ARBA" id="ARBA00004613"/>
    </source>
</evidence>
<dbReference type="PRINTS" id="PR00007">
    <property type="entry name" value="COMPLEMNTC1Q"/>
</dbReference>
<evidence type="ECO:0000256" key="3">
    <source>
        <dbReference type="ARBA" id="ARBA00022729"/>
    </source>
</evidence>
<comment type="subcellular location">
    <subcellularLocation>
        <location evidence="1">Secreted</location>
    </subcellularLocation>
</comment>
<dbReference type="Gene3D" id="2.60.120.40">
    <property type="match status" value="1"/>
</dbReference>
<gene>
    <name evidence="7" type="ORF">XNOV1_A019928</name>
</gene>
<sequence length="530" mass="59486">MTLYFPAAFASNSSTVSEEPISNSPDRGSLSAVNIPQTSGVNSSGSCELRLRGFEEQLENLKNVNSVQEGALSAVTVRLNMSEEQLDHLRTTNTELQVRLRVTEVTVEQLQTDSQAHSVLLSELTSRLESSERNGSELTFRQNINTKQLEELRNADSGSPSILNSETDEDPQNLSVTVKLRAASFLSELETRLSEGEKHLEELRMVNAELRAALSVGEKHLEELKTETTELETRLSVSEEQLEELKSENEELEARQSVSENQLEELKSENTELKIRLSVNKKQLEDLKTENTELETRQSVGEEQLEDLKTAKKELETRQSVNMKQLEDFRRVNTERETRLNISEKQLEDLNTEVTELELRLSTSEKQLGELRNQNTGLRFRLTESFDQLKNKSSGEQRVAFSAGLTDSGPVGPFDVETTLIFSKIITNIGNAYNATAGVFQAPVRGLYFFSFTAADYQKGYMGLHLYRNSQPITFNLDLNDHGGYASTSNSVALQLEAGDGVRLSLPASYRLYDDPRNFSVFSGFLLFPL</sequence>
<keyword evidence="2" id="KW-0964">Secreted</keyword>
<feature type="region of interest" description="Disordered" evidence="5">
    <location>
        <begin position="153"/>
        <end position="172"/>
    </location>
</feature>
<dbReference type="Pfam" id="PF00386">
    <property type="entry name" value="C1q"/>
    <property type="match status" value="1"/>
</dbReference>
<organism evidence="7 8">
    <name type="scientific">Xyrichtys novacula</name>
    <name type="common">Pearly razorfish</name>
    <name type="synonym">Hemipteronotus novacula</name>
    <dbReference type="NCBI Taxonomy" id="13765"/>
    <lineage>
        <taxon>Eukaryota</taxon>
        <taxon>Metazoa</taxon>
        <taxon>Chordata</taxon>
        <taxon>Craniata</taxon>
        <taxon>Vertebrata</taxon>
        <taxon>Euteleostomi</taxon>
        <taxon>Actinopterygii</taxon>
        <taxon>Neopterygii</taxon>
        <taxon>Teleostei</taxon>
        <taxon>Neoteleostei</taxon>
        <taxon>Acanthomorphata</taxon>
        <taxon>Eupercaria</taxon>
        <taxon>Labriformes</taxon>
        <taxon>Labridae</taxon>
        <taxon>Xyrichtys</taxon>
    </lineage>
</organism>
<evidence type="ECO:0000256" key="4">
    <source>
        <dbReference type="SAM" id="Coils"/>
    </source>
</evidence>
<dbReference type="EMBL" id="OY660878">
    <property type="protein sequence ID" value="CAJ1074944.1"/>
    <property type="molecule type" value="Genomic_DNA"/>
</dbReference>
<dbReference type="PANTHER" id="PTHR22923">
    <property type="entry name" value="CEREBELLIN-RELATED"/>
    <property type="match status" value="1"/>
</dbReference>
<dbReference type="Proteomes" id="UP001178508">
    <property type="component" value="Chromosome 15"/>
</dbReference>
<accession>A0AAV1GPF6</accession>
<keyword evidence="8" id="KW-1185">Reference proteome</keyword>
<keyword evidence="3" id="KW-0732">Signal</keyword>
<dbReference type="SUPFAM" id="SSF49842">
    <property type="entry name" value="TNF-like"/>
    <property type="match status" value="1"/>
</dbReference>
<evidence type="ECO:0000313" key="8">
    <source>
        <dbReference type="Proteomes" id="UP001178508"/>
    </source>
</evidence>
<dbReference type="InterPro" id="IPR001073">
    <property type="entry name" value="C1q_dom"/>
</dbReference>
<evidence type="ECO:0000259" key="6">
    <source>
        <dbReference type="PROSITE" id="PS50871"/>
    </source>
</evidence>
<name>A0AAV1GPF6_XYRNO</name>
<dbReference type="SMART" id="SM00110">
    <property type="entry name" value="C1Q"/>
    <property type="match status" value="1"/>
</dbReference>
<feature type="compositionally biased region" description="Polar residues" evidence="5">
    <location>
        <begin position="156"/>
        <end position="165"/>
    </location>
</feature>
<dbReference type="GO" id="GO:0005576">
    <property type="term" value="C:extracellular region"/>
    <property type="evidence" value="ECO:0007669"/>
    <property type="project" value="UniProtKB-SubCell"/>
</dbReference>
<dbReference type="Gene3D" id="3.80.10.10">
    <property type="entry name" value="Ribonuclease Inhibitor"/>
    <property type="match status" value="1"/>
</dbReference>
<feature type="coiled-coil region" evidence="4">
    <location>
        <begin position="186"/>
        <end position="374"/>
    </location>
</feature>
<dbReference type="InterPro" id="IPR050822">
    <property type="entry name" value="Cerebellin_Synaptic_Org"/>
</dbReference>
<dbReference type="PROSITE" id="PS50871">
    <property type="entry name" value="C1Q"/>
    <property type="match status" value="1"/>
</dbReference>
<dbReference type="InterPro" id="IPR008983">
    <property type="entry name" value="Tumour_necrosis_fac-like_dom"/>
</dbReference>
<evidence type="ECO:0000256" key="5">
    <source>
        <dbReference type="SAM" id="MobiDB-lite"/>
    </source>
</evidence>
<dbReference type="PANTHER" id="PTHR22923:SF102">
    <property type="entry name" value="CEREBELLIN 13-RELATED"/>
    <property type="match status" value="1"/>
</dbReference>
<feature type="domain" description="C1q" evidence="6">
    <location>
        <begin position="394"/>
        <end position="530"/>
    </location>
</feature>
<dbReference type="AlphaFoldDB" id="A0AAV1GPF6"/>
<keyword evidence="4" id="KW-0175">Coiled coil</keyword>
<proteinExistence type="predicted"/>
<dbReference type="InterPro" id="IPR032675">
    <property type="entry name" value="LRR_dom_sf"/>
</dbReference>
<evidence type="ECO:0000313" key="7">
    <source>
        <dbReference type="EMBL" id="CAJ1074944.1"/>
    </source>
</evidence>
<evidence type="ECO:0000256" key="2">
    <source>
        <dbReference type="ARBA" id="ARBA00022525"/>
    </source>
</evidence>
<reference evidence="7" key="1">
    <citation type="submission" date="2023-08" db="EMBL/GenBank/DDBJ databases">
        <authorList>
            <person name="Alioto T."/>
            <person name="Alioto T."/>
            <person name="Gomez Garrido J."/>
        </authorList>
    </citation>
    <scope>NUCLEOTIDE SEQUENCE</scope>
</reference>